<gene>
    <name evidence="1" type="ORF">OR214_05168</name>
</gene>
<dbReference type="Proteomes" id="UP000013280">
    <property type="component" value="Unassembled WGS sequence"/>
</dbReference>
<reference evidence="1 2" key="1">
    <citation type="journal article" date="2013" name="Genome Announc.">
        <title>Draft Genome Sequence for Ralstonia sp. Strain OR214, a Bacterium with Potential for Bioremediation.</title>
        <authorList>
            <person name="Utturkar S.M."/>
            <person name="Bollmann A."/>
            <person name="Brzoska R.M."/>
            <person name="Klingeman D.M."/>
            <person name="Epstein S.E."/>
            <person name="Palumbo A.V."/>
            <person name="Brown S.D."/>
        </authorList>
    </citation>
    <scope>NUCLEOTIDE SEQUENCE [LARGE SCALE GENOMIC DNA]</scope>
    <source>
        <strain evidence="1 2">OR214</strain>
    </source>
</reference>
<dbReference type="EMBL" id="APMQ01000028">
    <property type="protein sequence ID" value="ENZ74896.1"/>
    <property type="molecule type" value="Genomic_DNA"/>
</dbReference>
<name>R0CD70_RALPI</name>
<dbReference type="AlphaFoldDB" id="R0CD70"/>
<organism evidence="1 2">
    <name type="scientific">Ralstonia pickettii OR214</name>
    <dbReference type="NCBI Taxonomy" id="1264675"/>
    <lineage>
        <taxon>Bacteria</taxon>
        <taxon>Pseudomonadati</taxon>
        <taxon>Pseudomonadota</taxon>
        <taxon>Betaproteobacteria</taxon>
        <taxon>Burkholderiales</taxon>
        <taxon>Burkholderiaceae</taxon>
        <taxon>Ralstonia</taxon>
    </lineage>
</organism>
<accession>R0CD70</accession>
<proteinExistence type="predicted"/>
<evidence type="ECO:0000313" key="1">
    <source>
        <dbReference type="EMBL" id="ENZ74896.1"/>
    </source>
</evidence>
<comment type="caution">
    <text evidence="1">The sequence shown here is derived from an EMBL/GenBank/DDBJ whole genome shotgun (WGS) entry which is preliminary data.</text>
</comment>
<evidence type="ECO:0000313" key="2">
    <source>
        <dbReference type="Proteomes" id="UP000013280"/>
    </source>
</evidence>
<sequence length="133" mass="14775">MKVHVTPLLSKGILKQKWMCAMGNARGILYVNSKHDNLLRRTTRVAELKETDDGRGWPWLLFDVQLVWAKGSQFLLSGYERRIEGIDTAVNTLQIWFVSVPAPGDLPGVAQTEVAAAEPTDEQIEEALAEASV</sequence>
<dbReference type="PATRIC" id="fig|1264675.3.peg.5094"/>
<protein>
    <submittedName>
        <fullName evidence="1">Uncharacterized protein</fullName>
    </submittedName>
</protein>